<keyword evidence="3" id="KW-1185">Reference proteome</keyword>
<dbReference type="InterPro" id="IPR004045">
    <property type="entry name" value="Glutathione_S-Trfase_N"/>
</dbReference>
<dbReference type="PANTHER" id="PTHR42673:SF4">
    <property type="entry name" value="MALEYLACETOACETATE ISOMERASE"/>
    <property type="match status" value="1"/>
</dbReference>
<proteinExistence type="predicted"/>
<dbReference type="OrthoDB" id="9799538at2"/>
<protein>
    <submittedName>
        <fullName evidence="2">Glutathione S-transferase</fullName>
        <ecNumber evidence="2">2.5.1.18</ecNumber>
    </submittedName>
</protein>
<sequence>MEDRLFIGDYTYSSWSLRGWLLLERFGLPFSVRRITFLDGPVAEQLTEIAPARTVPSLVTGEGAVIWDSLALAEELASRHPDAGHWPADPSARAMARSMTAEMHSSFMALREQCPMNLQAAYQGVEPSEGTRVDLARIEALWTRAREAYGSAGPWLFGAYSAADAFYAPVAARIAGYGLPVGALAGAYVAAHLADPAFRRWRAMGIALGEHLPWYDRDHPRTDWPGPAPRMAHALESGTPENETCPYSGTPATHLMEMEGRVFGFCNAFCRDKTVADPTAWPAFAALL</sequence>
<dbReference type="InterPro" id="IPR036249">
    <property type="entry name" value="Thioredoxin-like_sf"/>
</dbReference>
<evidence type="ECO:0000313" key="2">
    <source>
        <dbReference type="EMBL" id="APZ51935.1"/>
    </source>
</evidence>
<dbReference type="CDD" id="cd03194">
    <property type="entry name" value="GST_C_3"/>
    <property type="match status" value="1"/>
</dbReference>
<reference evidence="2 3" key="1">
    <citation type="submission" date="2016-04" db="EMBL/GenBank/DDBJ databases">
        <title>Deep-sea bacteria in the southern Pacific.</title>
        <authorList>
            <person name="Tang K."/>
        </authorList>
    </citation>
    <scope>NUCLEOTIDE SEQUENCE [LARGE SCALE GENOMIC DNA]</scope>
    <source>
        <strain evidence="2 3">JLT2014</strain>
    </source>
</reference>
<dbReference type="PANTHER" id="PTHR42673">
    <property type="entry name" value="MALEYLACETOACETATE ISOMERASE"/>
    <property type="match status" value="1"/>
</dbReference>
<dbReference type="STRING" id="1250539.Ga0080574_TMP1601"/>
<dbReference type="EC" id="2.5.1.18" evidence="2"/>
<dbReference type="EMBL" id="CP015093">
    <property type="protein sequence ID" value="APZ51935.1"/>
    <property type="molecule type" value="Genomic_DNA"/>
</dbReference>
<dbReference type="Proteomes" id="UP000187059">
    <property type="component" value="Chromosome"/>
</dbReference>
<gene>
    <name evidence="2" type="ORF">Ga0080574_TMP1601</name>
</gene>
<keyword evidence="2" id="KW-0808">Transferase</keyword>
<dbReference type="GO" id="GO:0006749">
    <property type="term" value="P:glutathione metabolic process"/>
    <property type="evidence" value="ECO:0007669"/>
    <property type="project" value="TreeGrafter"/>
</dbReference>
<name>A0A1P8UR91_9RHOB</name>
<dbReference type="SUPFAM" id="SSF47616">
    <property type="entry name" value="GST C-terminal domain-like"/>
    <property type="match status" value="1"/>
</dbReference>
<dbReference type="Gene3D" id="1.20.1050.10">
    <property type="match status" value="1"/>
</dbReference>
<dbReference type="SUPFAM" id="SSF52833">
    <property type="entry name" value="Thioredoxin-like"/>
    <property type="match status" value="1"/>
</dbReference>
<dbReference type="RefSeq" id="WP_076696862.1">
    <property type="nucleotide sequence ID" value="NZ_CP015093.1"/>
</dbReference>
<dbReference type="PROSITE" id="PS50404">
    <property type="entry name" value="GST_NTER"/>
    <property type="match status" value="1"/>
</dbReference>
<evidence type="ECO:0000259" key="1">
    <source>
        <dbReference type="PROSITE" id="PS50404"/>
    </source>
</evidence>
<evidence type="ECO:0000313" key="3">
    <source>
        <dbReference type="Proteomes" id="UP000187059"/>
    </source>
</evidence>
<dbReference type="AlphaFoldDB" id="A0A1P8UR91"/>
<dbReference type="InterPro" id="IPR036282">
    <property type="entry name" value="Glutathione-S-Trfase_C_sf"/>
</dbReference>
<accession>A0A1P8UR91</accession>
<dbReference type="KEGG" id="paby:Ga0080574_TMP1601"/>
<feature type="domain" description="GST N-terminal" evidence="1">
    <location>
        <begin position="3"/>
        <end position="84"/>
    </location>
</feature>
<dbReference type="GO" id="GO:0006559">
    <property type="term" value="P:L-phenylalanine catabolic process"/>
    <property type="evidence" value="ECO:0007669"/>
    <property type="project" value="TreeGrafter"/>
</dbReference>
<dbReference type="GO" id="GO:0016034">
    <property type="term" value="F:maleylacetoacetate isomerase activity"/>
    <property type="evidence" value="ECO:0007669"/>
    <property type="project" value="TreeGrafter"/>
</dbReference>
<dbReference type="Gene3D" id="3.40.30.10">
    <property type="entry name" value="Glutaredoxin"/>
    <property type="match status" value="1"/>
</dbReference>
<organism evidence="2 3">
    <name type="scientific">Salipiger abyssi</name>
    <dbReference type="NCBI Taxonomy" id="1250539"/>
    <lineage>
        <taxon>Bacteria</taxon>
        <taxon>Pseudomonadati</taxon>
        <taxon>Pseudomonadota</taxon>
        <taxon>Alphaproteobacteria</taxon>
        <taxon>Rhodobacterales</taxon>
        <taxon>Roseobacteraceae</taxon>
        <taxon>Salipiger</taxon>
    </lineage>
</organism>
<dbReference type="Pfam" id="PF13409">
    <property type="entry name" value="GST_N_2"/>
    <property type="match status" value="1"/>
</dbReference>
<dbReference type="GO" id="GO:0004364">
    <property type="term" value="F:glutathione transferase activity"/>
    <property type="evidence" value="ECO:0007669"/>
    <property type="project" value="UniProtKB-EC"/>
</dbReference>
<dbReference type="CDD" id="cd03043">
    <property type="entry name" value="GST_N_1"/>
    <property type="match status" value="1"/>
</dbReference>